<dbReference type="Gene3D" id="3.20.20.80">
    <property type="entry name" value="Glycosidases"/>
    <property type="match status" value="1"/>
</dbReference>
<dbReference type="Gene3D" id="3.90.550.10">
    <property type="entry name" value="Spore Coat Polysaccharide Biosynthesis Protein SpsA, Chain A"/>
    <property type="match status" value="1"/>
</dbReference>
<dbReference type="STRING" id="1856405.BFC17_17540"/>
<sequence length="902" mass="104540">MSLKTIIETAPSFFHSEFSLYNLGCDLDNDCIEDKYISYFAENSISPRISAYFDPNYYQQNNPDVHDAGMEALEHFFHYGIKEKRSPHPLIDLYFISDQMQADILDLSQLSDYINSNCRTSPYFDSQFYLDAYRDIAATDMTALYHFIIAGGAEQRLPNSYFNYEIYRHEAKLNNIDGFSTFIDHVVRGDHERIEFSKNFDYEYYYENYSNHLNGESRFYRHYVIAGKSLNFTTKPKVILTGKQLISSESLYYEFKERLNKRKLSQSSSSTANTIFEFSSENEMEEFVGTLKALPPVEKPDISILIPVYKAKKELIECLHSIYQSTLDELTFEIIIADDCPQDDEIQNLLVEIPSIKYIKNNENLGFLRNVNNAIDFVVADVTLLLNSDIQVEEFCIKNLYNELLSDKSIGVTGPKILYPSGLLQEAGGAVKSNLETEMCGHGENSDDPRFNFSRDVDYISGACLAFTTEDFISTGKFDEGLQPAYCEDLDYCLRVTQSGKKVRYVNTAVAFHHLSVSMNSKSPIFKIIQTAKNKNYLLHKHYKYLQSKRKKVIALYLPQFHETKRNNLWWGKGFTEWTGANNAKPNFADHYQPHVSSELGFYNLTSPDSHLKQEKIAKENNIAAFCFYYYNFGKGNEILQRALETYLSSGSKMPFMLCWANENWTRTWDGEEKNVLLKQEANSDSEFLQVLKDMERFVSSPNNYTINGKKAICIYRASQFENFEHKIKLWRDYWKEKYDQELHIILFDSMERVSNATPPEKLGADAAVEFPPHGVTSRTTKPSEEITNKEFKGTLVDYQDAVEELLLRKHPGYKRYPSTFPSWDNTPRRQDTATIFTDSHPSVFQVYFEEKMKESDLYSDDEKLIFVNAWNEWGEGTHLEPDIRFGRTYLQIINSLVGRNN</sequence>
<dbReference type="InterPro" id="IPR029044">
    <property type="entry name" value="Nucleotide-diphossugar_trans"/>
</dbReference>
<dbReference type="RefSeq" id="WP_070176313.1">
    <property type="nucleotide sequence ID" value="NZ_MJIC01000011.1"/>
</dbReference>
<evidence type="ECO:0000259" key="1">
    <source>
        <dbReference type="Pfam" id="PF00535"/>
    </source>
</evidence>
<dbReference type="AlphaFoldDB" id="A0A1E8FEU4"/>
<dbReference type="OrthoDB" id="433681at2"/>
<dbReference type="SUPFAM" id="SSF53448">
    <property type="entry name" value="Nucleotide-diphospho-sugar transferases"/>
    <property type="match status" value="1"/>
</dbReference>
<dbReference type="Pfam" id="PF00535">
    <property type="entry name" value="Glycos_transf_2"/>
    <property type="match status" value="1"/>
</dbReference>
<reference evidence="2 3" key="1">
    <citation type="submission" date="2016-09" db="EMBL/GenBank/DDBJ databases">
        <title>Alteromonas lipolytica, a new species isolated from sea water.</title>
        <authorList>
            <person name="Wu Y.-H."/>
            <person name="Cheng H."/>
            <person name="Xu X.-W."/>
        </authorList>
    </citation>
    <scope>NUCLEOTIDE SEQUENCE [LARGE SCALE GENOMIC DNA]</scope>
    <source>
        <strain evidence="2 3">JW12</strain>
    </source>
</reference>
<dbReference type="PANTHER" id="PTHR41244:SF1">
    <property type="entry name" value="GLYCOSYLTRANSFERASE"/>
    <property type="match status" value="1"/>
</dbReference>
<dbReference type="CDD" id="cd11579">
    <property type="entry name" value="Glyco_tran_WbsX"/>
    <property type="match status" value="1"/>
</dbReference>
<feature type="domain" description="Glycosyltransferase 2-like" evidence="1">
    <location>
        <begin position="303"/>
        <end position="414"/>
    </location>
</feature>
<organism evidence="2 3">
    <name type="scientific">Alteromonas lipolytica</name>
    <dbReference type="NCBI Taxonomy" id="1856405"/>
    <lineage>
        <taxon>Bacteria</taxon>
        <taxon>Pseudomonadati</taxon>
        <taxon>Pseudomonadota</taxon>
        <taxon>Gammaproteobacteria</taxon>
        <taxon>Alteromonadales</taxon>
        <taxon>Alteromonadaceae</taxon>
        <taxon>Alteromonas/Salinimonas group</taxon>
        <taxon>Alteromonas</taxon>
    </lineage>
</organism>
<dbReference type="InterPro" id="IPR032719">
    <property type="entry name" value="WbsX"/>
</dbReference>
<protein>
    <recommendedName>
        <fullName evidence="1">Glycosyltransferase 2-like domain-containing protein</fullName>
    </recommendedName>
</protein>
<proteinExistence type="predicted"/>
<dbReference type="Pfam" id="PF14307">
    <property type="entry name" value="Glyco_tran_WbsX"/>
    <property type="match status" value="1"/>
</dbReference>
<accession>A0A1E8FEU4</accession>
<dbReference type="EMBL" id="MJIC01000011">
    <property type="protein sequence ID" value="OFI34440.1"/>
    <property type="molecule type" value="Genomic_DNA"/>
</dbReference>
<dbReference type="InterPro" id="IPR001173">
    <property type="entry name" value="Glyco_trans_2-like"/>
</dbReference>
<keyword evidence="3" id="KW-1185">Reference proteome</keyword>
<comment type="caution">
    <text evidence="2">The sequence shown here is derived from an EMBL/GenBank/DDBJ whole genome shotgun (WGS) entry which is preliminary data.</text>
</comment>
<dbReference type="Proteomes" id="UP000176037">
    <property type="component" value="Unassembled WGS sequence"/>
</dbReference>
<name>A0A1E8FEU4_9ALTE</name>
<evidence type="ECO:0000313" key="3">
    <source>
        <dbReference type="Proteomes" id="UP000176037"/>
    </source>
</evidence>
<dbReference type="PANTHER" id="PTHR41244">
    <property type="entry name" value="RHAMNAN SYNTHESIS F"/>
    <property type="match status" value="1"/>
</dbReference>
<gene>
    <name evidence="2" type="ORF">BFC17_17540</name>
</gene>
<evidence type="ECO:0000313" key="2">
    <source>
        <dbReference type="EMBL" id="OFI34440.1"/>
    </source>
</evidence>